<dbReference type="EMBL" id="JAMXLR010000006">
    <property type="protein sequence ID" value="MCO6042673.1"/>
    <property type="molecule type" value="Genomic_DNA"/>
</dbReference>
<reference evidence="3" key="1">
    <citation type="submission" date="2022-06" db="EMBL/GenBank/DDBJ databases">
        <title>Aeoliella straminimaris, a novel planctomycete from sediments.</title>
        <authorList>
            <person name="Vitorino I.R."/>
            <person name="Lage O.M."/>
        </authorList>
    </citation>
    <scope>NUCLEOTIDE SEQUENCE</scope>
    <source>
        <strain evidence="3">ICT_H6.2</strain>
    </source>
</reference>
<dbReference type="Gene3D" id="3.40.50.300">
    <property type="entry name" value="P-loop containing nucleotide triphosphate hydrolases"/>
    <property type="match status" value="2"/>
</dbReference>
<dbReference type="SUPFAM" id="SSF52540">
    <property type="entry name" value="P-loop containing nucleoside triphosphate hydrolases"/>
    <property type="match status" value="1"/>
</dbReference>
<evidence type="ECO:0000259" key="2">
    <source>
        <dbReference type="PROSITE" id="PS50011"/>
    </source>
</evidence>
<dbReference type="GO" id="GO:0005524">
    <property type="term" value="F:ATP binding"/>
    <property type="evidence" value="ECO:0007669"/>
    <property type="project" value="InterPro"/>
</dbReference>
<accession>A0A9X2JFR2</accession>
<evidence type="ECO:0000313" key="3">
    <source>
        <dbReference type="EMBL" id="MCO6042673.1"/>
    </source>
</evidence>
<dbReference type="RefSeq" id="WP_252850769.1">
    <property type="nucleotide sequence ID" value="NZ_JAMXLR010000006.1"/>
</dbReference>
<dbReference type="PROSITE" id="PS50011">
    <property type="entry name" value="PROTEIN_KINASE_DOM"/>
    <property type="match status" value="1"/>
</dbReference>
<keyword evidence="4" id="KW-1185">Reference proteome</keyword>
<dbReference type="Pfam" id="PF00069">
    <property type="entry name" value="Pkinase"/>
    <property type="match status" value="1"/>
</dbReference>
<evidence type="ECO:0000313" key="4">
    <source>
        <dbReference type="Proteomes" id="UP001155241"/>
    </source>
</evidence>
<evidence type="ECO:0000256" key="1">
    <source>
        <dbReference type="SAM" id="MobiDB-lite"/>
    </source>
</evidence>
<dbReference type="Pfam" id="PF01935">
    <property type="entry name" value="DUF87"/>
    <property type="match status" value="1"/>
</dbReference>
<sequence length="1886" mass="210131">MRLKLRYILSVLGQKEASNQPVNWETAGGYLYELRMIPDFKLESENLPVQLTRNQMCAAILSDGDKSLTQNLDRLVAEKGLDDEERRRDLAVFLSDKDTMQPDQWLPDICHDDTAREKLSFDEWHFSEPTTGVSIELSPLQNPNTSKVAKGLIYQNGALVNDGKKPIQIRWTVKPVGTKDVGGYRIYVVRNTEDEGEVDVVTPQALSGKRKSFMVPIADNNLDDDEKCVVRLRIQALNKNGVPLQDASDESEEFWIENGEEITPPPPDRGKRLRHLKEVSFRATHKTGKAYDVRSRGWDAKRDYIYALRLTNNDRGDLALNPLLRDLEREILLNPNNLGVYEANIVGKRTAQLADFHEIELPDSVNTMANDFFEARSAFFTAVRELEDGTGVVEIADLHTVMDESLIYIQKYVELLKKVAEKVGNATGPGQINNILHDYSAVMRIDTVLMRIGPTESPMQVLLLSPTHPLRILWLYQYETFVDQWIQKMTGRKPDEIQRLISEDSIDKLINLNIPNAISWEQGQTFINTDNLDLFWSVLPNGNVKDLRTAVNAARQAVGASRQEVVVSTVTPKQIADKIERYLCHHPYVRSLKVNVINPGDGALLLEAIKSLLGKPLYENLNFDVKFFAPKDTRHELVGDAFDDFMTQRRPEEWTYGGTLSETEERLLQPNENPLFPKLVYAKHSIAELLNDNGGRFESHLTFLIDYFGTSIATRPHTELMGSSSLHNLLAEYVTDYSAGAATATWSRLIAPNECPELASDGNTKRLFQSHDTLSHLSACFYDWADSLEKYTTVQLELTDSGGRHHLKLLRQVHLISDWVFTIDRNFGIEYYDDPKRPAGGESKGYLIDYTPEFLDAVAHRLIISTYHQQEIESILRHGFANLLTTADGEEPVIASHTIGRILQILKSVSGKLALKLINNPNQAQEVIGLALTRLSLERDDRLRGRVLIPVDSHIDLFYQNKKELENSELTLKRNDLMLVELAGSKMTVDLIEVKNRKHSSPQELLDLQTQICEKNSNTEQHFRAHFVGSGETKRFDSDIKNKELANILLFYFDRARRYGLFETSELDETSSSTRIQAFYKGIEAVEAGACEVSFRHEGFIFNGSALTNQEDRDINNNDIHIVGRAGISEFLGLVIDEEEGTTDTSGDEPGGDPGDGTGPGPEPEPSPGGIGGQTGSPEPSPSETDTSGDPEVAVVTEETGTVPPDEPAVSGETKATSEEPTPSTEGKKGVSTPENPKDTFVASGDLGAAEVNIQLGKNCVTGQEVYWNPQTKKPRRLTNQHLLVVGKSGSGKSETTKALIWELDRLGVPSIILDYQGEYAFGEFAEAVEPQKFDVMNGLPVNPFELPFDPIANRKRPPIEMIFGLADTLNTVFSGSGDIQLGILREAIEACYVQAGFDFHNPATWELEPPTLEMLEAVLDHMAQDHGTQVRNLQIRLQPLFKSGIFKQQNAGYSFDELFQRTSVILMTSGIKDLMLAASRFILEKVYSTMLMQGVTKQLRVMVVIDEAHKLCGDETIISLVKEARKYGLGLILSSQETRDFHGSVFANTGTLIALGLEDADATVMAKHLGLTDKKQQTGAKELILSQSSGQALVRSQHFLPYAQVQIRSFEDRVEDAEPVPKKKPTGLGTPSGSDPNPNPPKSFHGYRLVKPLDVAGMSEAYIAEKTGDGSQVFLKRVRTHSADKAALEREVRIYEKLLRLQPKYVASVLDYLRDDDYVAIVTECADGGDLQTFIESQTHGRGLSPSDAKAIALNLAMALQELHDNEVVHRDLKPRNVLCFGGTWKLADFGIAKNLGRLGTLKTFQQHGTRGYAAPEQFQGVAAHPSADVYSFGKILIFLLTGQTDVDFVPYSDWSRIAKLCISASPQNRLSIEAVVDELNSIVT</sequence>
<dbReference type="SUPFAM" id="SSF56112">
    <property type="entry name" value="Protein kinase-like (PK-like)"/>
    <property type="match status" value="1"/>
</dbReference>
<keyword evidence="3" id="KW-0418">Kinase</keyword>
<dbReference type="InterPro" id="IPR011009">
    <property type="entry name" value="Kinase-like_dom_sf"/>
</dbReference>
<dbReference type="CDD" id="cd14014">
    <property type="entry name" value="STKc_PknB_like"/>
    <property type="match status" value="1"/>
</dbReference>
<feature type="domain" description="Protein kinase" evidence="2">
    <location>
        <begin position="1648"/>
        <end position="1886"/>
    </location>
</feature>
<dbReference type="InterPro" id="IPR000719">
    <property type="entry name" value="Prot_kinase_dom"/>
</dbReference>
<keyword evidence="3" id="KW-0808">Transferase</keyword>
<dbReference type="PANTHER" id="PTHR24359">
    <property type="entry name" value="SERINE/THREONINE-PROTEIN KINASE SBK1"/>
    <property type="match status" value="1"/>
</dbReference>
<dbReference type="PANTHER" id="PTHR24359:SF1">
    <property type="entry name" value="INHIBITOR OF NUCLEAR FACTOR KAPPA-B KINASE EPSILON SUBUNIT HOMOLOG 1-RELATED"/>
    <property type="match status" value="1"/>
</dbReference>
<feature type="compositionally biased region" description="Acidic residues" evidence="1">
    <location>
        <begin position="1140"/>
        <end position="1151"/>
    </location>
</feature>
<dbReference type="InterPro" id="IPR002789">
    <property type="entry name" value="HerA_central"/>
</dbReference>
<dbReference type="InterPro" id="IPR027417">
    <property type="entry name" value="P-loop_NTPase"/>
</dbReference>
<gene>
    <name evidence="3" type="ORF">NG895_02025</name>
</gene>
<organism evidence="3 4">
    <name type="scientific">Aeoliella straminimaris</name>
    <dbReference type="NCBI Taxonomy" id="2954799"/>
    <lineage>
        <taxon>Bacteria</taxon>
        <taxon>Pseudomonadati</taxon>
        <taxon>Planctomycetota</taxon>
        <taxon>Planctomycetia</taxon>
        <taxon>Pirellulales</taxon>
        <taxon>Lacipirellulaceae</taxon>
        <taxon>Aeoliella</taxon>
    </lineage>
</organism>
<feature type="region of interest" description="Disordered" evidence="1">
    <location>
        <begin position="1614"/>
        <end position="1646"/>
    </location>
</feature>
<dbReference type="Proteomes" id="UP001155241">
    <property type="component" value="Unassembled WGS sequence"/>
</dbReference>
<protein>
    <submittedName>
        <fullName evidence="3">Protein kinase</fullName>
    </submittedName>
</protein>
<comment type="caution">
    <text evidence="3">The sequence shown here is derived from an EMBL/GenBank/DDBJ whole genome shotgun (WGS) entry which is preliminary data.</text>
</comment>
<dbReference type="GO" id="GO:0004674">
    <property type="term" value="F:protein serine/threonine kinase activity"/>
    <property type="evidence" value="ECO:0007669"/>
    <property type="project" value="TreeGrafter"/>
</dbReference>
<dbReference type="SMART" id="SM00220">
    <property type="entry name" value="S_TKc"/>
    <property type="match status" value="1"/>
</dbReference>
<name>A0A9X2JFR2_9BACT</name>
<feature type="compositionally biased region" description="Low complexity" evidence="1">
    <location>
        <begin position="1176"/>
        <end position="1204"/>
    </location>
</feature>
<dbReference type="InterPro" id="IPR008271">
    <property type="entry name" value="Ser/Thr_kinase_AS"/>
</dbReference>
<feature type="region of interest" description="Disordered" evidence="1">
    <location>
        <begin position="1140"/>
        <end position="1239"/>
    </location>
</feature>
<proteinExistence type="predicted"/>
<dbReference type="Gene3D" id="1.10.510.10">
    <property type="entry name" value="Transferase(Phosphotransferase) domain 1"/>
    <property type="match status" value="1"/>
</dbReference>
<dbReference type="PROSITE" id="PS00108">
    <property type="entry name" value="PROTEIN_KINASE_ST"/>
    <property type="match status" value="1"/>
</dbReference>